<name>A0A3B0RCQ3_9ZZZZ</name>
<reference evidence="1" key="1">
    <citation type="submission" date="2018-06" db="EMBL/GenBank/DDBJ databases">
        <authorList>
            <person name="Zhirakovskaya E."/>
        </authorList>
    </citation>
    <scope>NUCLEOTIDE SEQUENCE</scope>
</reference>
<gene>
    <name evidence="1" type="ORF">MNBD_ALPHA02-984</name>
</gene>
<protein>
    <submittedName>
        <fullName evidence="1">Uncharacterized protein</fullName>
    </submittedName>
</protein>
<dbReference type="EMBL" id="UOED01000064">
    <property type="protein sequence ID" value="VAV91094.1"/>
    <property type="molecule type" value="Genomic_DNA"/>
</dbReference>
<organism evidence="1">
    <name type="scientific">hydrothermal vent metagenome</name>
    <dbReference type="NCBI Taxonomy" id="652676"/>
    <lineage>
        <taxon>unclassified sequences</taxon>
        <taxon>metagenomes</taxon>
        <taxon>ecological metagenomes</taxon>
    </lineage>
</organism>
<proteinExistence type="predicted"/>
<dbReference type="AlphaFoldDB" id="A0A3B0RCQ3"/>
<accession>A0A3B0RCQ3</accession>
<sequence length="50" mass="5705">MTSRSKNFQIVCHLIEDVLYRVVVIYSLRTTVLKLGRSNIDAIAAVIDRL</sequence>
<evidence type="ECO:0000313" key="1">
    <source>
        <dbReference type="EMBL" id="VAV91094.1"/>
    </source>
</evidence>